<keyword evidence="3" id="KW-1185">Reference proteome</keyword>
<organism evidence="2 3">
    <name type="scientific">Eimeria brunetti</name>
    <dbReference type="NCBI Taxonomy" id="51314"/>
    <lineage>
        <taxon>Eukaryota</taxon>
        <taxon>Sar</taxon>
        <taxon>Alveolata</taxon>
        <taxon>Apicomplexa</taxon>
        <taxon>Conoidasida</taxon>
        <taxon>Coccidia</taxon>
        <taxon>Eucoccidiorida</taxon>
        <taxon>Eimeriorina</taxon>
        <taxon>Eimeriidae</taxon>
        <taxon>Eimeria</taxon>
    </lineage>
</organism>
<feature type="region of interest" description="Disordered" evidence="1">
    <location>
        <begin position="14"/>
        <end position="33"/>
    </location>
</feature>
<accession>U6LWM4</accession>
<dbReference type="Proteomes" id="UP000030750">
    <property type="component" value="Unassembled WGS sequence"/>
</dbReference>
<protein>
    <submittedName>
        <fullName evidence="2">Uncharacterized protein</fullName>
    </submittedName>
</protein>
<reference evidence="2" key="2">
    <citation type="submission" date="2013-10" db="EMBL/GenBank/DDBJ databases">
        <authorList>
            <person name="Aslett M."/>
        </authorList>
    </citation>
    <scope>NUCLEOTIDE SEQUENCE [LARGE SCALE GENOMIC DNA]</scope>
    <source>
        <strain evidence="2">Houghton</strain>
    </source>
</reference>
<evidence type="ECO:0000313" key="3">
    <source>
        <dbReference type="Proteomes" id="UP000030750"/>
    </source>
</evidence>
<reference evidence="2" key="1">
    <citation type="submission" date="2013-10" db="EMBL/GenBank/DDBJ databases">
        <title>Genomic analysis of the causative agents of coccidiosis in chickens.</title>
        <authorList>
            <person name="Reid A.J."/>
            <person name="Blake D."/>
            <person name="Billington K."/>
            <person name="Browne H."/>
            <person name="Dunn M."/>
            <person name="Hung S."/>
            <person name="Kawahara F."/>
            <person name="Miranda-Saavedra D."/>
            <person name="Mourier T."/>
            <person name="Nagra H."/>
            <person name="Otto T.D."/>
            <person name="Rawlings N."/>
            <person name="Sanchez A."/>
            <person name="Sanders M."/>
            <person name="Subramaniam C."/>
            <person name="Tay Y."/>
            <person name="Dear P."/>
            <person name="Doerig C."/>
            <person name="Gruber A."/>
            <person name="Parkinson J."/>
            <person name="Shirley M."/>
            <person name="Wan K.L."/>
            <person name="Berriman M."/>
            <person name="Tomley F."/>
            <person name="Pain A."/>
        </authorList>
    </citation>
    <scope>NUCLEOTIDE SEQUENCE [LARGE SCALE GENOMIC DNA]</scope>
    <source>
        <strain evidence="2">Houghton</strain>
    </source>
</reference>
<gene>
    <name evidence="2" type="ORF">EBH_0005710</name>
</gene>
<evidence type="ECO:0000256" key="1">
    <source>
        <dbReference type="SAM" id="MobiDB-lite"/>
    </source>
</evidence>
<dbReference type="EMBL" id="HG713234">
    <property type="protein sequence ID" value="CDJ52984.1"/>
    <property type="molecule type" value="Genomic_DNA"/>
</dbReference>
<evidence type="ECO:0000313" key="2">
    <source>
        <dbReference type="EMBL" id="CDJ52984.1"/>
    </source>
</evidence>
<sequence length="66" mass="7281">MLFHRKELMASACASADHPDKTVAPDAEAEDESPDSLDLCLCLEHVPKDLQLVVSYYCSSMYGFVS</sequence>
<proteinExistence type="predicted"/>
<dbReference type="AlphaFoldDB" id="U6LWM4"/>
<name>U6LWM4_9EIME</name>
<dbReference type="VEuPathDB" id="ToxoDB:EBH_0005710"/>